<organism evidence="8 9">
    <name type="scientific">Hericium alpestre</name>
    <dbReference type="NCBI Taxonomy" id="135208"/>
    <lineage>
        <taxon>Eukaryota</taxon>
        <taxon>Fungi</taxon>
        <taxon>Dikarya</taxon>
        <taxon>Basidiomycota</taxon>
        <taxon>Agaricomycotina</taxon>
        <taxon>Agaricomycetes</taxon>
        <taxon>Russulales</taxon>
        <taxon>Hericiaceae</taxon>
        <taxon>Hericium</taxon>
    </lineage>
</organism>
<accession>A0A4Z0A3V2</accession>
<evidence type="ECO:0000313" key="9">
    <source>
        <dbReference type="Proteomes" id="UP000298061"/>
    </source>
</evidence>
<dbReference type="Pfam" id="PF13520">
    <property type="entry name" value="AA_permease_2"/>
    <property type="match status" value="1"/>
</dbReference>
<keyword evidence="2" id="KW-0813">Transport</keyword>
<feature type="region of interest" description="Disordered" evidence="6">
    <location>
        <begin position="247"/>
        <end position="270"/>
    </location>
</feature>
<feature type="transmembrane region" description="Helical" evidence="7">
    <location>
        <begin position="127"/>
        <end position="145"/>
    </location>
</feature>
<dbReference type="Proteomes" id="UP000298061">
    <property type="component" value="Unassembled WGS sequence"/>
</dbReference>
<dbReference type="AlphaFoldDB" id="A0A4Z0A3V2"/>
<gene>
    <name evidence="8" type="ORF">EWM64_g3090</name>
</gene>
<evidence type="ECO:0000256" key="7">
    <source>
        <dbReference type="SAM" id="Phobius"/>
    </source>
</evidence>
<dbReference type="EMBL" id="SFCI01000271">
    <property type="protein sequence ID" value="TFY80921.1"/>
    <property type="molecule type" value="Genomic_DNA"/>
</dbReference>
<evidence type="ECO:0008006" key="10">
    <source>
        <dbReference type="Google" id="ProtNLM"/>
    </source>
</evidence>
<sequence>MSATIIGGIMGWAVNVALAFNMGTDLEAIIDNPIGQPMATIMLNSFGKKGAIAVWVFIILTQFMVCVNVAMVASRQAFAFARDGAFPFSSFIRQVNPRTRTPVCAVWFTTTLGGIVGLLAFGGPAAINAIFGLSIVGCFLAYSIPISARFLGKTEFKPGPFTLGKWGLPVAVVAVLWMWFMIIILMFPPSPDPNATTMNYIVVISGSVILLSLAYYFCPKYGGRYWFKGPVRTVDDSIMSEEYINMSQESDPEKEAGEKYDSSGASAVVI</sequence>
<keyword evidence="3 7" id="KW-0812">Transmembrane</keyword>
<dbReference type="GO" id="GO:0022857">
    <property type="term" value="F:transmembrane transporter activity"/>
    <property type="evidence" value="ECO:0007669"/>
    <property type="project" value="InterPro"/>
</dbReference>
<dbReference type="InterPro" id="IPR002293">
    <property type="entry name" value="AA/rel_permease1"/>
</dbReference>
<dbReference type="PANTHER" id="PTHR45649">
    <property type="entry name" value="AMINO-ACID PERMEASE BAT1"/>
    <property type="match status" value="1"/>
</dbReference>
<evidence type="ECO:0000256" key="3">
    <source>
        <dbReference type="ARBA" id="ARBA00022692"/>
    </source>
</evidence>
<evidence type="ECO:0000256" key="6">
    <source>
        <dbReference type="SAM" id="MobiDB-lite"/>
    </source>
</evidence>
<feature type="compositionally biased region" description="Basic and acidic residues" evidence="6">
    <location>
        <begin position="251"/>
        <end position="261"/>
    </location>
</feature>
<evidence type="ECO:0000256" key="5">
    <source>
        <dbReference type="ARBA" id="ARBA00023136"/>
    </source>
</evidence>
<reference evidence="8 9" key="1">
    <citation type="submission" date="2019-02" db="EMBL/GenBank/DDBJ databases">
        <title>Genome sequencing of the rare red list fungi Hericium alpestre (H. flagellum).</title>
        <authorList>
            <person name="Buettner E."/>
            <person name="Kellner H."/>
        </authorList>
    </citation>
    <scope>NUCLEOTIDE SEQUENCE [LARGE SCALE GENOMIC DNA]</scope>
    <source>
        <strain evidence="8 9">DSM 108284</strain>
    </source>
</reference>
<proteinExistence type="predicted"/>
<dbReference type="GO" id="GO:0016020">
    <property type="term" value="C:membrane"/>
    <property type="evidence" value="ECO:0007669"/>
    <property type="project" value="UniProtKB-SubCell"/>
</dbReference>
<evidence type="ECO:0000256" key="1">
    <source>
        <dbReference type="ARBA" id="ARBA00004141"/>
    </source>
</evidence>
<dbReference type="Gene3D" id="1.20.1740.10">
    <property type="entry name" value="Amino acid/polyamine transporter I"/>
    <property type="match status" value="1"/>
</dbReference>
<name>A0A4Z0A3V2_9AGAM</name>
<feature type="transmembrane region" description="Helical" evidence="7">
    <location>
        <begin position="199"/>
        <end position="218"/>
    </location>
</feature>
<feature type="transmembrane region" description="Helical" evidence="7">
    <location>
        <begin position="103"/>
        <end position="121"/>
    </location>
</feature>
<evidence type="ECO:0000256" key="2">
    <source>
        <dbReference type="ARBA" id="ARBA00022448"/>
    </source>
</evidence>
<evidence type="ECO:0000256" key="4">
    <source>
        <dbReference type="ARBA" id="ARBA00022989"/>
    </source>
</evidence>
<dbReference type="OrthoDB" id="4476201at2759"/>
<protein>
    <recommendedName>
        <fullName evidence="10">Amino acid permease/ SLC12A domain-containing protein</fullName>
    </recommendedName>
</protein>
<evidence type="ECO:0000313" key="8">
    <source>
        <dbReference type="EMBL" id="TFY80921.1"/>
    </source>
</evidence>
<dbReference type="STRING" id="135208.A0A4Z0A3V2"/>
<keyword evidence="9" id="KW-1185">Reference proteome</keyword>
<feature type="transmembrane region" description="Helical" evidence="7">
    <location>
        <begin position="166"/>
        <end position="187"/>
    </location>
</feature>
<keyword evidence="5 7" id="KW-0472">Membrane</keyword>
<keyword evidence="4 7" id="KW-1133">Transmembrane helix</keyword>
<comment type="caution">
    <text evidence="8">The sequence shown here is derived from an EMBL/GenBank/DDBJ whole genome shotgun (WGS) entry which is preliminary data.</text>
</comment>
<dbReference type="PANTHER" id="PTHR45649:SF6">
    <property type="entry name" value="GABA-SPECIFIC PERMEASE"/>
    <property type="match status" value="1"/>
</dbReference>
<comment type="subcellular location">
    <subcellularLocation>
        <location evidence="1">Membrane</location>
        <topology evidence="1">Multi-pass membrane protein</topology>
    </subcellularLocation>
</comment>
<feature type="transmembrane region" description="Helical" evidence="7">
    <location>
        <begin position="52"/>
        <end position="73"/>
    </location>
</feature>